<dbReference type="GeneID" id="54987015"/>
<proteinExistence type="predicted"/>
<accession>A0A2I6PHZ9</accession>
<evidence type="ECO:0000313" key="2">
    <source>
        <dbReference type="Proteomes" id="UP000240704"/>
    </source>
</evidence>
<sequence length="116" mass="13348">MILDQRQADDHDKVCLISAMMVSNELEDRMKEGEISRVVVSGLGEFYTIAELALGFIAVMHRQLPDDWDGVVWYERFIDASEGSLADRLVDYLVSWDLVEEDVRQLVIAWLRDSDL</sequence>
<dbReference type="RefSeq" id="YP_009796625.1">
    <property type="nucleotide sequence ID" value="NC_047902.1"/>
</dbReference>
<keyword evidence="2" id="KW-1185">Reference proteome</keyword>
<dbReference type="Proteomes" id="UP000240704">
    <property type="component" value="Segment"/>
</dbReference>
<protein>
    <submittedName>
        <fullName evidence="1">Uncharacterized protein</fullName>
    </submittedName>
</protein>
<evidence type="ECO:0000313" key="1">
    <source>
        <dbReference type="EMBL" id="AUM59676.1"/>
    </source>
</evidence>
<dbReference type="KEGG" id="vg:54987015"/>
<organism evidence="1 2">
    <name type="scientific">Pseudomonas phage PMBT3</name>
    <dbReference type="NCBI Taxonomy" id="2059856"/>
    <lineage>
        <taxon>Viruses</taxon>
        <taxon>Duplodnaviria</taxon>
        <taxon>Heunggongvirae</taxon>
        <taxon>Uroviricota</taxon>
        <taxon>Caudoviricetes</taxon>
        <taxon>Maxrubnervirus</taxon>
        <taxon>Maxrubnervirus PMBT3</taxon>
    </lineage>
</organism>
<name>A0A2I6PHZ9_9CAUD</name>
<dbReference type="EMBL" id="MG596799">
    <property type="protein sequence ID" value="AUM59676.1"/>
    <property type="molecule type" value="Genomic_DNA"/>
</dbReference>
<reference evidence="2" key="1">
    <citation type="submission" date="2017-11" db="EMBL/GenBank/DDBJ databases">
        <title>Genome sequence and characterization of the novel virulent phage PMBT3 infecting Pseudomonas sp.</title>
        <authorList>
            <person name="Koberg S."/>
            <person name="Brinks E."/>
            <person name="Heller K.J."/>
            <person name="Neve H."/>
            <person name="Franz C.M.A.P."/>
        </authorList>
    </citation>
    <scope>NUCLEOTIDE SEQUENCE [LARGE SCALE GENOMIC DNA]</scope>
</reference>